<organism evidence="1 2">
    <name type="scientific">Teladorsagia circumcincta</name>
    <name type="common">Brown stomach worm</name>
    <name type="synonym">Ostertagia circumcincta</name>
    <dbReference type="NCBI Taxonomy" id="45464"/>
    <lineage>
        <taxon>Eukaryota</taxon>
        <taxon>Metazoa</taxon>
        <taxon>Ecdysozoa</taxon>
        <taxon>Nematoda</taxon>
        <taxon>Chromadorea</taxon>
        <taxon>Rhabditida</taxon>
        <taxon>Rhabditina</taxon>
        <taxon>Rhabditomorpha</taxon>
        <taxon>Strongyloidea</taxon>
        <taxon>Trichostrongylidae</taxon>
        <taxon>Teladorsagia</taxon>
    </lineage>
</organism>
<name>A0A2G9TTI6_TELCI</name>
<dbReference type="EMBL" id="KZ354774">
    <property type="protein sequence ID" value="PIO60792.1"/>
    <property type="molecule type" value="Genomic_DNA"/>
</dbReference>
<reference evidence="1 2" key="1">
    <citation type="submission" date="2015-09" db="EMBL/GenBank/DDBJ databases">
        <title>Draft genome of the parasitic nematode Teladorsagia circumcincta isolate WARC Sus (inbred).</title>
        <authorList>
            <person name="Mitreva M."/>
        </authorList>
    </citation>
    <scope>NUCLEOTIDE SEQUENCE [LARGE SCALE GENOMIC DNA]</scope>
    <source>
        <strain evidence="1 2">S</strain>
    </source>
</reference>
<protein>
    <submittedName>
        <fullName evidence="1">Uncharacterized protein</fullName>
    </submittedName>
</protein>
<dbReference type="Proteomes" id="UP000230423">
    <property type="component" value="Unassembled WGS sequence"/>
</dbReference>
<evidence type="ECO:0000313" key="2">
    <source>
        <dbReference type="Proteomes" id="UP000230423"/>
    </source>
</evidence>
<accession>A0A2G9TTI6</accession>
<sequence>MSFKMWRKGLAIAGSVSAWVSPYDVLPTTHDLLVIPEEERQRVAATLLCSCDSGEYGSPCPLFRSYLCGNGMSKACCLNSQKPCDYHLVCADGDDTYYRMESISKLYAEGQPRMKQAR</sequence>
<dbReference type="OrthoDB" id="5808026at2759"/>
<proteinExistence type="predicted"/>
<gene>
    <name evidence="1" type="ORF">TELCIR_17703</name>
</gene>
<dbReference type="AlphaFoldDB" id="A0A2G9TTI6"/>
<evidence type="ECO:0000313" key="1">
    <source>
        <dbReference type="EMBL" id="PIO60792.1"/>
    </source>
</evidence>
<keyword evidence="2" id="KW-1185">Reference proteome</keyword>